<evidence type="ECO:0000256" key="1">
    <source>
        <dbReference type="SAM" id="MobiDB-lite"/>
    </source>
</evidence>
<reference evidence="3 4" key="1">
    <citation type="journal article" date="2013" name="PLoS ONE">
        <title>Cultivation and Complete Genome Sequencing of Gloeobacter kilaueensis sp. nov., from a Lava Cave in Kilauea Caldera, Hawai'i.</title>
        <authorList>
            <person name="Saw J.H."/>
            <person name="Schatz M."/>
            <person name="Brown M.V."/>
            <person name="Kunkel D.D."/>
            <person name="Foster J.S."/>
            <person name="Shick H."/>
            <person name="Christensen S."/>
            <person name="Hou S."/>
            <person name="Wan X."/>
            <person name="Donachie S.P."/>
        </authorList>
    </citation>
    <scope>NUCLEOTIDE SEQUENCE [LARGE SCALE GENOMIC DNA]</scope>
    <source>
        <strain evidence="4">JS</strain>
    </source>
</reference>
<name>U5QJY1_GLOK1</name>
<dbReference type="RefSeq" id="WP_023174433.1">
    <property type="nucleotide sequence ID" value="NC_022600.1"/>
</dbReference>
<sequence>MKSVLAALATAALLAAAPTALFAQTGEPGKSGPEIDPNQVQFPEKCRALTSPDITDPLNYNNLTDAEKMQRAKSTSLSKPIVTTTNLADRPEVVSRSDEGLLIDPPSGYTATPTPSKPGPDVYCFPSAFRQ</sequence>
<accession>U5QJY1</accession>
<evidence type="ECO:0000256" key="2">
    <source>
        <dbReference type="SAM" id="SignalP"/>
    </source>
</evidence>
<feature type="region of interest" description="Disordered" evidence="1">
    <location>
        <begin position="82"/>
        <end position="121"/>
    </location>
</feature>
<dbReference type="KEGG" id="glj:GKIL_2952"/>
<evidence type="ECO:0000313" key="3">
    <source>
        <dbReference type="EMBL" id="AGY59198.1"/>
    </source>
</evidence>
<feature type="compositionally biased region" description="Basic and acidic residues" evidence="1">
    <location>
        <begin position="89"/>
        <end position="99"/>
    </location>
</feature>
<protein>
    <submittedName>
        <fullName evidence="3">Uncharacterized protein</fullName>
    </submittedName>
</protein>
<proteinExistence type="predicted"/>
<keyword evidence="4" id="KW-1185">Reference proteome</keyword>
<dbReference type="EMBL" id="CP003587">
    <property type="protein sequence ID" value="AGY59198.1"/>
    <property type="molecule type" value="Genomic_DNA"/>
</dbReference>
<evidence type="ECO:0000313" key="4">
    <source>
        <dbReference type="Proteomes" id="UP000017396"/>
    </source>
</evidence>
<gene>
    <name evidence="3" type="ORF">GKIL_2952</name>
</gene>
<dbReference type="AlphaFoldDB" id="U5QJY1"/>
<dbReference type="Proteomes" id="UP000017396">
    <property type="component" value="Chromosome"/>
</dbReference>
<feature type="signal peptide" evidence="2">
    <location>
        <begin position="1"/>
        <end position="23"/>
    </location>
</feature>
<dbReference type="HOGENOM" id="CLU_1924584_0_0_3"/>
<keyword evidence="2" id="KW-0732">Signal</keyword>
<feature type="chain" id="PRO_5004663815" evidence="2">
    <location>
        <begin position="24"/>
        <end position="131"/>
    </location>
</feature>
<dbReference type="STRING" id="1183438.GKIL_2952"/>
<organism evidence="3 4">
    <name type="scientific">Gloeobacter kilaueensis (strain ATCC BAA-2537 / CCAP 1431/1 / ULC 316 / JS1)</name>
    <dbReference type="NCBI Taxonomy" id="1183438"/>
    <lineage>
        <taxon>Bacteria</taxon>
        <taxon>Bacillati</taxon>
        <taxon>Cyanobacteriota</taxon>
        <taxon>Cyanophyceae</taxon>
        <taxon>Gloeobacterales</taxon>
        <taxon>Gloeobacteraceae</taxon>
        <taxon>Gloeobacter</taxon>
    </lineage>
</organism>